<dbReference type="Proteomes" id="UP000541185">
    <property type="component" value="Unassembled WGS sequence"/>
</dbReference>
<dbReference type="Gene3D" id="3.40.50.300">
    <property type="entry name" value="P-loop containing nucleotide triphosphate hydrolases"/>
    <property type="match status" value="2"/>
</dbReference>
<dbReference type="SUPFAM" id="SSF52540">
    <property type="entry name" value="P-loop containing nucleoside triphosphate hydrolases"/>
    <property type="match status" value="2"/>
</dbReference>
<keyword evidence="3" id="KW-0808">Transferase</keyword>
<dbReference type="EMBL" id="JABBFX010000001">
    <property type="protein sequence ID" value="NML44927.1"/>
    <property type="molecule type" value="Genomic_DNA"/>
</dbReference>
<keyword evidence="4" id="KW-0677">Repeat</keyword>
<evidence type="ECO:0000256" key="2">
    <source>
        <dbReference type="ARBA" id="ARBA00022553"/>
    </source>
</evidence>
<dbReference type="Pfam" id="PF06745">
    <property type="entry name" value="ATPase"/>
    <property type="match status" value="2"/>
</dbReference>
<accession>A0A848H363</accession>
<evidence type="ECO:0000313" key="8">
    <source>
        <dbReference type="EMBL" id="NML44927.1"/>
    </source>
</evidence>
<sequence>MRRHRPIDGLPIQERASTGIPGLDDVLGGGIPLNHLYLIEGNPGSGKTTLGLQFLRQGADAGAKGLYVTLSETAEELCTVAASHGWTTNDIEIFELVSSEGLGPEAEQSILHPSEIELGETVHRVMKAVGELRPSRVVFDSLSEMRLLAQNPLRYRRQVLALKKFFAAQGCTVLLLDDLSGKDSELQLHSIAHGVINLEQSVDQYGPERRRLNVAKMRGIKYRGGEHDFVLDTGGLAVFPRLVAAEHRMASHARIASTGLLKLDALMGGGLACGSNTLFCGPSGVGKTTTAMAVTLAALRRGERAAYYLFDEGLSTLVIRSKALGIDIEEYVLTGQLQVIPLDPAEVSPGEFAHMVRHAVEEDDCKIVVIDSLNAYLQAMPGSRYLMLQMHELLTYLNNLNVVTILILGQHGLVGETRADVDMSYLSDGILLFRFFEARGQLLKAVSMVKSRTNHHEQTIREFRMAPGGIEVGQELSDFEGVLTGVAAYRGETALLGDRGAK</sequence>
<dbReference type="SMART" id="SM00382">
    <property type="entry name" value="AAA"/>
    <property type="match status" value="2"/>
</dbReference>
<reference evidence="8 9" key="1">
    <citation type="submission" date="2020-04" db="EMBL/GenBank/DDBJ databases">
        <title>Ramlibacter sp. G-1-2-2 isolated from soil.</title>
        <authorList>
            <person name="Dahal R.H."/>
        </authorList>
    </citation>
    <scope>NUCLEOTIDE SEQUENCE [LARGE SCALE GENOMIC DNA]</scope>
    <source>
        <strain evidence="8 9">G-1-2-2</strain>
    </source>
</reference>
<dbReference type="PANTHER" id="PTHR42926">
    <property type="match status" value="1"/>
</dbReference>
<dbReference type="InterPro" id="IPR030665">
    <property type="entry name" value="KaiC"/>
</dbReference>
<evidence type="ECO:0000256" key="3">
    <source>
        <dbReference type="ARBA" id="ARBA00022679"/>
    </source>
</evidence>
<proteinExistence type="predicted"/>
<dbReference type="PROSITE" id="PS51146">
    <property type="entry name" value="KAIC"/>
    <property type="match status" value="2"/>
</dbReference>
<feature type="domain" description="KaiC" evidence="7">
    <location>
        <begin position="14"/>
        <end position="252"/>
    </location>
</feature>
<evidence type="ECO:0000256" key="5">
    <source>
        <dbReference type="ARBA" id="ARBA00022777"/>
    </source>
</evidence>
<dbReference type="GO" id="GO:0004674">
    <property type="term" value="F:protein serine/threonine kinase activity"/>
    <property type="evidence" value="ECO:0007669"/>
    <property type="project" value="UniProtKB-EC"/>
</dbReference>
<evidence type="ECO:0000313" key="9">
    <source>
        <dbReference type="Proteomes" id="UP000541185"/>
    </source>
</evidence>
<dbReference type="PANTHER" id="PTHR42926:SF1">
    <property type="entry name" value="CIRCADIAN CLOCK OSCILLATOR PROTEIN KAIC 1"/>
    <property type="match status" value="1"/>
</dbReference>
<dbReference type="InterPro" id="IPR051347">
    <property type="entry name" value="Circadian_clock_KaiC-rel"/>
</dbReference>
<dbReference type="GO" id="GO:0016787">
    <property type="term" value="F:hydrolase activity"/>
    <property type="evidence" value="ECO:0007669"/>
    <property type="project" value="UniProtKB-KW"/>
</dbReference>
<name>A0A848H363_9BURK</name>
<keyword evidence="5" id="KW-0418">Kinase</keyword>
<dbReference type="InterPro" id="IPR014774">
    <property type="entry name" value="KaiC-like_dom"/>
</dbReference>
<evidence type="ECO:0000259" key="7">
    <source>
        <dbReference type="PROSITE" id="PS51146"/>
    </source>
</evidence>
<dbReference type="InterPro" id="IPR010624">
    <property type="entry name" value="KaiC_dom"/>
</dbReference>
<evidence type="ECO:0000256" key="1">
    <source>
        <dbReference type="ARBA" id="ARBA00012513"/>
    </source>
</evidence>
<protein>
    <recommendedName>
        <fullName evidence="1">non-specific serine/threonine protein kinase</fullName>
        <ecNumber evidence="1">2.7.11.1</ecNumber>
    </recommendedName>
</protein>
<organism evidence="8 9">
    <name type="scientific">Ramlibacter agri</name>
    <dbReference type="NCBI Taxonomy" id="2728837"/>
    <lineage>
        <taxon>Bacteria</taxon>
        <taxon>Pseudomonadati</taxon>
        <taxon>Pseudomonadota</taxon>
        <taxon>Betaproteobacteria</taxon>
        <taxon>Burkholderiales</taxon>
        <taxon>Comamonadaceae</taxon>
        <taxon>Ramlibacter</taxon>
    </lineage>
</organism>
<dbReference type="InterPro" id="IPR027417">
    <property type="entry name" value="P-loop_NTPase"/>
</dbReference>
<dbReference type="InterPro" id="IPR003593">
    <property type="entry name" value="AAA+_ATPase"/>
</dbReference>
<feature type="domain" description="KaiC" evidence="7">
    <location>
        <begin position="254"/>
        <end position="486"/>
    </location>
</feature>
<dbReference type="EC" id="2.7.11.1" evidence="1"/>
<dbReference type="GO" id="GO:0005524">
    <property type="term" value="F:ATP binding"/>
    <property type="evidence" value="ECO:0007669"/>
    <property type="project" value="InterPro"/>
</dbReference>
<dbReference type="AlphaFoldDB" id="A0A848H363"/>
<comment type="caution">
    <text evidence="8">The sequence shown here is derived from an EMBL/GenBank/DDBJ whole genome shotgun (WGS) entry which is preliminary data.</text>
</comment>
<evidence type="ECO:0000256" key="6">
    <source>
        <dbReference type="ARBA" id="ARBA00022801"/>
    </source>
</evidence>
<evidence type="ECO:0000256" key="4">
    <source>
        <dbReference type="ARBA" id="ARBA00022737"/>
    </source>
</evidence>
<dbReference type="PRINTS" id="PR01874">
    <property type="entry name" value="DNAREPAIRADA"/>
</dbReference>
<keyword evidence="2" id="KW-0597">Phosphoprotein</keyword>
<keyword evidence="9" id="KW-1185">Reference proteome</keyword>
<dbReference type="CDD" id="cd19488">
    <property type="entry name" value="KaiC-like_N"/>
    <property type="match status" value="1"/>
</dbReference>
<dbReference type="PIRSF" id="PIRSF039117">
    <property type="entry name" value="KaiC"/>
    <property type="match status" value="1"/>
</dbReference>
<keyword evidence="6" id="KW-0378">Hydrolase</keyword>
<gene>
    <name evidence="8" type="ORF">HHL11_14305</name>
</gene>
<dbReference type="RefSeq" id="WP_169419025.1">
    <property type="nucleotide sequence ID" value="NZ_JABBFX010000001.1"/>
</dbReference>